<feature type="transmembrane region" description="Helical" evidence="2">
    <location>
        <begin position="154"/>
        <end position="176"/>
    </location>
</feature>
<dbReference type="Proteomes" id="UP000693970">
    <property type="component" value="Unassembled WGS sequence"/>
</dbReference>
<comment type="caution">
    <text evidence="3">The sequence shown here is derived from an EMBL/GenBank/DDBJ whole genome shotgun (WGS) entry which is preliminary data.</text>
</comment>
<gene>
    <name evidence="3" type="ORF">IV203_019762</name>
</gene>
<feature type="region of interest" description="Disordered" evidence="1">
    <location>
        <begin position="190"/>
        <end position="232"/>
    </location>
</feature>
<organism evidence="3 4">
    <name type="scientific">Nitzschia inconspicua</name>
    <dbReference type="NCBI Taxonomy" id="303405"/>
    <lineage>
        <taxon>Eukaryota</taxon>
        <taxon>Sar</taxon>
        <taxon>Stramenopiles</taxon>
        <taxon>Ochrophyta</taxon>
        <taxon>Bacillariophyta</taxon>
        <taxon>Bacillariophyceae</taxon>
        <taxon>Bacillariophycidae</taxon>
        <taxon>Bacillariales</taxon>
        <taxon>Bacillariaceae</taxon>
        <taxon>Nitzschia</taxon>
    </lineage>
</organism>
<evidence type="ECO:0000313" key="3">
    <source>
        <dbReference type="EMBL" id="KAG7371192.1"/>
    </source>
</evidence>
<feature type="transmembrane region" description="Helical" evidence="2">
    <location>
        <begin position="43"/>
        <end position="73"/>
    </location>
</feature>
<proteinExistence type="predicted"/>
<accession>A0A9K3LZQ3</accession>
<dbReference type="AlphaFoldDB" id="A0A9K3LZQ3"/>
<reference evidence="3" key="2">
    <citation type="submission" date="2021-04" db="EMBL/GenBank/DDBJ databases">
        <authorList>
            <person name="Podell S."/>
        </authorList>
    </citation>
    <scope>NUCLEOTIDE SEQUENCE</scope>
    <source>
        <strain evidence="3">Hildebrandi</strain>
    </source>
</reference>
<evidence type="ECO:0000313" key="4">
    <source>
        <dbReference type="Proteomes" id="UP000693970"/>
    </source>
</evidence>
<reference evidence="3" key="1">
    <citation type="journal article" date="2021" name="Sci. Rep.">
        <title>Diploid genomic architecture of Nitzschia inconspicua, an elite biomass production diatom.</title>
        <authorList>
            <person name="Oliver A."/>
            <person name="Podell S."/>
            <person name="Pinowska A."/>
            <person name="Traller J.C."/>
            <person name="Smith S.R."/>
            <person name="McClure R."/>
            <person name="Beliaev A."/>
            <person name="Bohutskyi P."/>
            <person name="Hill E.A."/>
            <person name="Rabines A."/>
            <person name="Zheng H."/>
            <person name="Allen L.Z."/>
            <person name="Kuo A."/>
            <person name="Grigoriev I.V."/>
            <person name="Allen A.E."/>
            <person name="Hazlebeck D."/>
            <person name="Allen E.E."/>
        </authorList>
    </citation>
    <scope>NUCLEOTIDE SEQUENCE</scope>
    <source>
        <strain evidence="3">Hildebrandi</strain>
    </source>
</reference>
<keyword evidence="2" id="KW-0472">Membrane</keyword>
<sequence length="232" mass="26178">MNDSNNLRRCLGMVQSCGSILPPPFSTYIEANLDTAPKVVNHVLMFLIICNIFLVLSTIGISLMTFFAAFLLISQTFLVVLVMNHGRMSFAPRALAPTDFMVGMCLGVCIGGVILAFFTSVAFRRFYELCKYAEQFYSEEDHSHVCGTLTKRLWWNWLWCSLVFWLDMFTAFLIAAGRHELSYDEHQQYQSIGGHQPPEQYGSGDSFQQQSFQQNPPISSDSNASGPRIMPV</sequence>
<feature type="transmembrane region" description="Helical" evidence="2">
    <location>
        <begin position="94"/>
        <end position="118"/>
    </location>
</feature>
<name>A0A9K3LZQ3_9STRA</name>
<evidence type="ECO:0000256" key="1">
    <source>
        <dbReference type="SAM" id="MobiDB-lite"/>
    </source>
</evidence>
<dbReference type="EMBL" id="JAGRRH010000004">
    <property type="protein sequence ID" value="KAG7371192.1"/>
    <property type="molecule type" value="Genomic_DNA"/>
</dbReference>
<keyword evidence="4" id="KW-1185">Reference proteome</keyword>
<keyword evidence="2" id="KW-1133">Transmembrane helix</keyword>
<dbReference type="OrthoDB" id="51689at2759"/>
<keyword evidence="2" id="KW-0812">Transmembrane</keyword>
<protein>
    <submittedName>
        <fullName evidence="3">Uncharacterized protein</fullName>
    </submittedName>
</protein>
<feature type="compositionally biased region" description="Polar residues" evidence="1">
    <location>
        <begin position="215"/>
        <end position="225"/>
    </location>
</feature>
<evidence type="ECO:0000256" key="2">
    <source>
        <dbReference type="SAM" id="Phobius"/>
    </source>
</evidence>